<evidence type="ECO:0000259" key="1">
    <source>
        <dbReference type="Pfam" id="PF13482"/>
    </source>
</evidence>
<dbReference type="Gene3D" id="3.30.420.10">
    <property type="entry name" value="Ribonuclease H-like superfamily/Ribonuclease H"/>
    <property type="match status" value="1"/>
</dbReference>
<dbReference type="AlphaFoldDB" id="A0A3D2X1Q6"/>
<dbReference type="EMBL" id="DPVV01000055">
    <property type="protein sequence ID" value="HCL01080.1"/>
    <property type="molecule type" value="Genomic_DNA"/>
</dbReference>
<organism evidence="2 3">
    <name type="scientific">Lachnoclostridium phytofermentans</name>
    <dbReference type="NCBI Taxonomy" id="66219"/>
    <lineage>
        <taxon>Bacteria</taxon>
        <taxon>Bacillati</taxon>
        <taxon>Bacillota</taxon>
        <taxon>Clostridia</taxon>
        <taxon>Lachnospirales</taxon>
        <taxon>Lachnospiraceae</taxon>
    </lineage>
</organism>
<accession>A0A3D2X1Q6</accession>
<keyword evidence="2" id="KW-0378">Hydrolase</keyword>
<evidence type="ECO:0000313" key="3">
    <source>
        <dbReference type="Proteomes" id="UP000262969"/>
    </source>
</evidence>
<proteinExistence type="predicted"/>
<gene>
    <name evidence="2" type="ORF">DHW61_01425</name>
</gene>
<dbReference type="SUPFAM" id="SSF53098">
    <property type="entry name" value="Ribonuclease H-like"/>
    <property type="match status" value="1"/>
</dbReference>
<dbReference type="InterPro" id="IPR012337">
    <property type="entry name" value="RNaseH-like_sf"/>
</dbReference>
<dbReference type="PANTHER" id="PTHR38462">
    <property type="entry name" value="EXONUCLEASE-LIKE PROTEIN"/>
    <property type="match status" value="1"/>
</dbReference>
<dbReference type="InterPro" id="IPR038720">
    <property type="entry name" value="YprB_RNase_H-like_dom"/>
</dbReference>
<dbReference type="GO" id="GO:0003676">
    <property type="term" value="F:nucleic acid binding"/>
    <property type="evidence" value="ECO:0007669"/>
    <property type="project" value="InterPro"/>
</dbReference>
<dbReference type="Pfam" id="PF13482">
    <property type="entry name" value="RNase_H_2"/>
    <property type="match status" value="1"/>
</dbReference>
<dbReference type="PANTHER" id="PTHR38462:SF1">
    <property type="entry name" value="YPRB RIBONUCLEASE H-LIKE DOMAIN-CONTAINING PROTEIN"/>
    <property type="match status" value="1"/>
</dbReference>
<comment type="caution">
    <text evidence="2">The sequence shown here is derived from an EMBL/GenBank/DDBJ whole genome shotgun (WGS) entry which is preliminary data.</text>
</comment>
<keyword evidence="2" id="KW-0540">Nuclease</keyword>
<dbReference type="Proteomes" id="UP000262969">
    <property type="component" value="Unassembled WGS sequence"/>
</dbReference>
<name>A0A3D2X1Q6_9FIRM</name>
<sequence>MQIIETPIKSSFDYDLTLLSSNHVSNQEILFFDIETTGFSAAMSYVYLIGCAYFDQSTFILRQWFMEDIREEKELLTNFFEFLKSYRLLVHYNGSGFDIPYLLQKCSTYQLSYNFEHMISFDIYKQLIPYKKILPSKNLKLKTIEDFLKVERNDQYSGGDLIPIFTKFLALYTYEKKHTSGASHYQVSPVSGLPSIEKNDSGILRQLLLLHNAEDISNLPRILPMLSYVKLFEGNITLNKWDVTEMTVNFYFNINNQLHTSLTLESNYEVMDSLYPITLNASENEGRISIALFHGTLKFYFDNYKDYYYLPLEDTAVHKSVGEYVEKEYRQNAKPDTCYIKKTGYFLPQPYAMFTPSFRLERKQKQQFFEVTEQLLEQHSDKIASEIIRSYF</sequence>
<keyword evidence="2" id="KW-0269">Exonuclease</keyword>
<reference evidence="2 3" key="1">
    <citation type="journal article" date="2018" name="Nat. Biotechnol.">
        <title>A standardized bacterial taxonomy based on genome phylogeny substantially revises the tree of life.</title>
        <authorList>
            <person name="Parks D.H."/>
            <person name="Chuvochina M."/>
            <person name="Waite D.W."/>
            <person name="Rinke C."/>
            <person name="Skarshewski A."/>
            <person name="Chaumeil P.A."/>
            <person name="Hugenholtz P."/>
        </authorList>
    </citation>
    <scope>NUCLEOTIDE SEQUENCE [LARGE SCALE GENOMIC DNA]</scope>
    <source>
        <strain evidence="2">UBA11728</strain>
    </source>
</reference>
<protein>
    <submittedName>
        <fullName evidence="2">Exonuclease</fullName>
    </submittedName>
</protein>
<dbReference type="GO" id="GO:0004527">
    <property type="term" value="F:exonuclease activity"/>
    <property type="evidence" value="ECO:0007669"/>
    <property type="project" value="UniProtKB-KW"/>
</dbReference>
<dbReference type="InterPro" id="IPR036397">
    <property type="entry name" value="RNaseH_sf"/>
</dbReference>
<evidence type="ECO:0000313" key="2">
    <source>
        <dbReference type="EMBL" id="HCL01080.1"/>
    </source>
</evidence>
<feature type="domain" description="YprB ribonuclease H-like" evidence="1">
    <location>
        <begin position="30"/>
        <end position="169"/>
    </location>
</feature>